<comment type="caution">
    <text evidence="3">The sequence shown here is derived from an EMBL/GenBank/DDBJ whole genome shotgun (WGS) entry which is preliminary data.</text>
</comment>
<evidence type="ECO:0000313" key="3">
    <source>
        <dbReference type="EMBL" id="EMO43800.1"/>
    </source>
</evidence>
<dbReference type="Proteomes" id="UP000012160">
    <property type="component" value="Unassembled WGS sequence"/>
</dbReference>
<evidence type="ECO:0000313" key="4">
    <source>
        <dbReference type="Proteomes" id="UP000012160"/>
    </source>
</evidence>
<protein>
    <submittedName>
        <fullName evidence="3">Uncharacterized protein</fullName>
    </submittedName>
</protein>
<keyword evidence="1" id="KW-0175">Coiled coil</keyword>
<name>M6UGX0_9LEPT</name>
<keyword evidence="2" id="KW-0812">Transmembrane</keyword>
<dbReference type="RefSeq" id="WP_004486530.1">
    <property type="nucleotide sequence ID" value="NZ_AHOQ02000048.1"/>
</dbReference>
<evidence type="ECO:0000256" key="2">
    <source>
        <dbReference type="SAM" id="Phobius"/>
    </source>
</evidence>
<gene>
    <name evidence="3" type="ORF">LEP1GSC187_0534</name>
</gene>
<proteinExistence type="predicted"/>
<feature type="transmembrane region" description="Helical" evidence="2">
    <location>
        <begin position="15"/>
        <end position="31"/>
    </location>
</feature>
<dbReference type="EMBL" id="AHOQ02000048">
    <property type="protein sequence ID" value="EMO43800.1"/>
    <property type="molecule type" value="Genomic_DNA"/>
</dbReference>
<evidence type="ECO:0000256" key="1">
    <source>
        <dbReference type="SAM" id="Coils"/>
    </source>
</evidence>
<dbReference type="AlphaFoldDB" id="M6UGX0"/>
<accession>M6UGX0</accession>
<feature type="coiled-coil region" evidence="1">
    <location>
        <begin position="66"/>
        <end position="100"/>
    </location>
</feature>
<keyword evidence="2" id="KW-0472">Membrane</keyword>
<organism evidence="3 4">
    <name type="scientific">Leptospira santarosai str. ZUN179</name>
    <dbReference type="NCBI Taxonomy" id="1049985"/>
    <lineage>
        <taxon>Bacteria</taxon>
        <taxon>Pseudomonadati</taxon>
        <taxon>Spirochaetota</taxon>
        <taxon>Spirochaetia</taxon>
        <taxon>Leptospirales</taxon>
        <taxon>Leptospiraceae</taxon>
        <taxon>Leptospira</taxon>
    </lineage>
</organism>
<keyword evidence="2" id="KW-1133">Transmembrane helix</keyword>
<reference evidence="3 4" key="1">
    <citation type="submission" date="2013-01" db="EMBL/GenBank/DDBJ databases">
        <authorList>
            <person name="Harkins D.M."/>
            <person name="Durkin A.S."/>
            <person name="Brinkac L.M."/>
            <person name="Haft D.H."/>
            <person name="Selengut J.D."/>
            <person name="Sanka R."/>
            <person name="DePew J."/>
            <person name="Purushe J."/>
            <person name="Matthias M.A."/>
            <person name="Vinetz J.M."/>
            <person name="Sutton G.G."/>
            <person name="Nierman W.C."/>
            <person name="Fouts D.E."/>
        </authorList>
    </citation>
    <scope>NUCLEOTIDE SEQUENCE [LARGE SCALE GENOMIC DNA]</scope>
    <source>
        <strain evidence="3 4">ZUN179</strain>
    </source>
</reference>
<sequence length="107" mass="12611">MDKYRTGSRAMTQEQINIIFGIVTSIIGYFIRDLIRRLNVSESIAYEARNKANQLERDLQYRSDDLIELRRKLESFESMLNELNKNYATIAAILQEMRENQKSGNFK</sequence>